<dbReference type="Gene3D" id="3.40.47.10">
    <property type="match status" value="1"/>
</dbReference>
<dbReference type="InterPro" id="IPR013968">
    <property type="entry name" value="PKS_KR"/>
</dbReference>
<dbReference type="CDD" id="cd00833">
    <property type="entry name" value="PKS"/>
    <property type="match status" value="1"/>
</dbReference>
<dbReference type="InterPro" id="IPR020806">
    <property type="entry name" value="PKS_PP-bd"/>
</dbReference>
<dbReference type="InterPro" id="IPR057326">
    <property type="entry name" value="KR_dom"/>
</dbReference>
<dbReference type="Gene3D" id="1.10.1200.10">
    <property type="entry name" value="ACP-like"/>
    <property type="match status" value="1"/>
</dbReference>
<evidence type="ECO:0000256" key="1">
    <source>
        <dbReference type="ARBA" id="ARBA00022450"/>
    </source>
</evidence>
<dbReference type="InterPro" id="IPR036291">
    <property type="entry name" value="NAD(P)-bd_dom_sf"/>
</dbReference>
<gene>
    <name evidence="6" type="ORF">ACFOZ8_16615</name>
</gene>
<organism evidence="6 7">
    <name type="scientific">Paenibacillus xanthanilyticus</name>
    <dbReference type="NCBI Taxonomy" id="1783531"/>
    <lineage>
        <taxon>Bacteria</taxon>
        <taxon>Bacillati</taxon>
        <taxon>Bacillota</taxon>
        <taxon>Bacilli</taxon>
        <taxon>Bacillales</taxon>
        <taxon>Paenibacillaceae</taxon>
        <taxon>Paenibacillus</taxon>
    </lineage>
</organism>
<evidence type="ECO:0000259" key="4">
    <source>
        <dbReference type="PROSITE" id="PS50075"/>
    </source>
</evidence>
<dbReference type="InterPro" id="IPR049490">
    <property type="entry name" value="C883_1060-like_KR_N"/>
</dbReference>
<evidence type="ECO:0000256" key="3">
    <source>
        <dbReference type="ARBA" id="ARBA00022679"/>
    </source>
</evidence>
<accession>A0ABV8K5G7</accession>
<dbReference type="SUPFAM" id="SSF51735">
    <property type="entry name" value="NAD(P)-binding Rossmann-fold domains"/>
    <property type="match status" value="2"/>
</dbReference>
<evidence type="ECO:0000313" key="6">
    <source>
        <dbReference type="EMBL" id="MFC4101265.1"/>
    </source>
</evidence>
<evidence type="ECO:0000256" key="2">
    <source>
        <dbReference type="ARBA" id="ARBA00022553"/>
    </source>
</evidence>
<dbReference type="Pfam" id="PF22621">
    <property type="entry name" value="CurL-like_PKS_C"/>
    <property type="match status" value="1"/>
</dbReference>
<sequence>MDFQSLKLDGFRFEADDGIELEEQTNEDIAIIGIALKLPLAETVEQFWANLCAGRDAVRPLPPERKKDADRYFSFLGRHPDLIPYGEAAYVEDLDKFDYPFFKLSPKEASLMDPNQRVFLQTAWHALEDAGYGGNALEGSRTGVYLGYGSDADYKQMIHAVEPDSLSLAVAGNVRPIIASRLSYLLNLRGPNMVVDTTCSSSLVAVHLACGAIRGGECEIALAGGIQLHLLPVREAEVGIESSTARARTFDDAADGTGTGEGAAVIVLKSVAKAKEDRDTVYAVIRSSAVNADGRSGGLTAPNAEAQEEVIADAWERAGIDPRTIGYVEAHGTGTKLGDPIEIDGLARAFRRYTDRKQFCGVGALKSSIGHLDNTAGIAGLIKAALSLSYRKLPPTLHVDRPNRNIPFADSPVYIVDRLTDWHAGEEKRRCGVSSFGISGTNCHVILEEAEENGRAYAAGENGAQMTTNAADAFASRPRLFVLSAKSESALRELIERYDNFVRMHPTVSLDDLCFTASAGRGHYEYRVAAVVGSTAELAGMLEKASANAVSDVMRDHGLASSGWAASEAVAPNGSAHGSISPAAIEDALDRFLASGKQDESSLARLAQAYAQGANLDWEKLYRRERRGRIRLPLYPFDPHRCWLNIPSASAGAQDARDGMFHKQAWEGEVLSGASGDDRRPAHALLLKDDRGLSDSLAALYRQTGTRVTEVKFGSAFEHVGPELYTVGERVTDYAALIQALVGGGIDTIVHVGAFSGGSAAADAACAARDRLARGLRSVFLLIKGLAAAGWASPLELVVLTDRANGVTEEQGAVHPEHAALIGFCKAAIWEYPWLTVRCIDADPGSDAELTVCVWQELRSKAEEFAIAYRDGRRYAQRLVPLPQVRGRQIGPRITKEGVYLITGGMGGIGLHVAKQIASLSAGGVNLALLSRTARDPRSPDEPEAGGRLSSRKALQAVLELETLGARVDFVQADVSDERQLGEAIRMLRARHGRIAGIVHAAGVSEGNRIGDLDAAMLERVLAPKLQGTLLLDRLTAQDEPDFFVLFSSAITLIGGVGSGPYAAANAYLDGYAAMRARSGKRTLSIGWPSWLDTGLSEGADIDEKKELLAVLTARQGREAFGRALELPERHIVVGRVNHQSELFALGNRLPFRLSGYDAQADAVNQGASGAAAGESNKMKPASRGSGPATYAEIEAAVTEAWRRVLGYDELDVGANFFDIGGDSISIAKVHAHLEPTFPGRLAISDLFTYPTIAKLSGYLADAMQRMAGSGNKTQSVSAAAESQFEYAIMDLFEQLEQGGLAVDDAVSRYYALEVANG</sequence>
<feature type="domain" description="Carrier" evidence="4">
    <location>
        <begin position="1189"/>
        <end position="1264"/>
    </location>
</feature>
<dbReference type="InterPro" id="IPR036736">
    <property type="entry name" value="ACP-like_sf"/>
</dbReference>
<evidence type="ECO:0000259" key="5">
    <source>
        <dbReference type="PROSITE" id="PS52004"/>
    </source>
</evidence>
<dbReference type="EMBL" id="JBHSAM010000028">
    <property type="protein sequence ID" value="MFC4101265.1"/>
    <property type="molecule type" value="Genomic_DNA"/>
</dbReference>
<dbReference type="Pfam" id="PF21394">
    <property type="entry name" value="Beta-ketacyl_N"/>
    <property type="match status" value="1"/>
</dbReference>
<dbReference type="SUPFAM" id="SSF53901">
    <property type="entry name" value="Thiolase-like"/>
    <property type="match status" value="1"/>
</dbReference>
<dbReference type="Proteomes" id="UP001595715">
    <property type="component" value="Unassembled WGS sequence"/>
</dbReference>
<reference evidence="7" key="1">
    <citation type="journal article" date="2019" name="Int. J. Syst. Evol. Microbiol.">
        <title>The Global Catalogue of Microorganisms (GCM) 10K type strain sequencing project: providing services to taxonomists for standard genome sequencing and annotation.</title>
        <authorList>
            <consortium name="The Broad Institute Genomics Platform"/>
            <consortium name="The Broad Institute Genome Sequencing Center for Infectious Disease"/>
            <person name="Wu L."/>
            <person name="Ma J."/>
        </authorList>
    </citation>
    <scope>NUCLEOTIDE SEQUENCE [LARGE SCALE GENOMIC DNA]</scope>
    <source>
        <strain evidence="7">IBRC-M 10987</strain>
    </source>
</reference>
<dbReference type="SMART" id="SM00825">
    <property type="entry name" value="PKS_KS"/>
    <property type="match status" value="1"/>
</dbReference>
<keyword evidence="7" id="KW-1185">Reference proteome</keyword>
<dbReference type="Gene3D" id="1.10.1240.100">
    <property type="match status" value="1"/>
</dbReference>
<dbReference type="Pfam" id="PF02801">
    <property type="entry name" value="Ketoacyl-synt_C"/>
    <property type="match status" value="1"/>
</dbReference>
<dbReference type="SUPFAM" id="SSF47336">
    <property type="entry name" value="ACP-like"/>
    <property type="match status" value="1"/>
</dbReference>
<dbReference type="Pfam" id="PF00550">
    <property type="entry name" value="PP-binding"/>
    <property type="match status" value="1"/>
</dbReference>
<dbReference type="InterPro" id="IPR014030">
    <property type="entry name" value="Ketoacyl_synth_N"/>
</dbReference>
<name>A0ABV8K5G7_9BACL</name>
<dbReference type="InterPro" id="IPR009081">
    <property type="entry name" value="PP-bd_ACP"/>
</dbReference>
<keyword evidence="2" id="KW-0597">Phosphoprotein</keyword>
<dbReference type="RefSeq" id="WP_377719884.1">
    <property type="nucleotide sequence ID" value="NZ_JBHSAM010000028.1"/>
</dbReference>
<dbReference type="InterPro" id="IPR014031">
    <property type="entry name" value="Ketoacyl_synth_C"/>
</dbReference>
<comment type="caution">
    <text evidence="6">The sequence shown here is derived from an EMBL/GenBank/DDBJ whole genome shotgun (WGS) entry which is preliminary data.</text>
</comment>
<feature type="domain" description="Ketosynthase family 3 (KS3)" evidence="5">
    <location>
        <begin position="26"/>
        <end position="449"/>
    </location>
</feature>
<dbReference type="SMART" id="SM00822">
    <property type="entry name" value="PKS_KR"/>
    <property type="match status" value="1"/>
</dbReference>
<dbReference type="CDD" id="cd08953">
    <property type="entry name" value="KR_2_SDR_x"/>
    <property type="match status" value="1"/>
</dbReference>
<dbReference type="PANTHER" id="PTHR43775:SF37">
    <property type="entry name" value="SI:DKEY-61P9.11"/>
    <property type="match status" value="1"/>
</dbReference>
<dbReference type="SMART" id="SM00823">
    <property type="entry name" value="PKS_PP"/>
    <property type="match status" value="1"/>
</dbReference>
<dbReference type="Pfam" id="PF08659">
    <property type="entry name" value="KR"/>
    <property type="match status" value="1"/>
</dbReference>
<keyword evidence="3" id="KW-0808">Transferase</keyword>
<dbReference type="PROSITE" id="PS50075">
    <property type="entry name" value="CARRIER"/>
    <property type="match status" value="1"/>
</dbReference>
<dbReference type="Pfam" id="PF00109">
    <property type="entry name" value="ketoacyl-synt"/>
    <property type="match status" value="1"/>
</dbReference>
<keyword evidence="1" id="KW-0596">Phosphopantetheine</keyword>
<dbReference type="PROSITE" id="PS52004">
    <property type="entry name" value="KS3_2"/>
    <property type="match status" value="1"/>
</dbReference>
<dbReference type="InterPro" id="IPR020841">
    <property type="entry name" value="PKS_Beta-ketoAc_synthase_dom"/>
</dbReference>
<protein>
    <submittedName>
        <fullName evidence="6">SDR family NAD(P)-dependent oxidoreductase</fullName>
    </submittedName>
</protein>
<dbReference type="InterPro" id="IPR050091">
    <property type="entry name" value="PKS_NRPS_Biosynth_Enz"/>
</dbReference>
<evidence type="ECO:0000313" key="7">
    <source>
        <dbReference type="Proteomes" id="UP001595715"/>
    </source>
</evidence>
<dbReference type="InterPro" id="IPR016039">
    <property type="entry name" value="Thiolase-like"/>
</dbReference>
<proteinExistence type="predicted"/>
<dbReference type="PANTHER" id="PTHR43775">
    <property type="entry name" value="FATTY ACID SYNTHASE"/>
    <property type="match status" value="1"/>
</dbReference>
<dbReference type="Gene3D" id="3.40.50.720">
    <property type="entry name" value="NAD(P)-binding Rossmann-like Domain"/>
    <property type="match status" value="1"/>
</dbReference>